<dbReference type="InterPro" id="IPR012337">
    <property type="entry name" value="RNaseH-like_sf"/>
</dbReference>
<evidence type="ECO:0000313" key="6">
    <source>
        <dbReference type="EMBL" id="KAE8662822.1"/>
    </source>
</evidence>
<dbReference type="PANTHER" id="PTHR11183">
    <property type="entry name" value="GLYCOGENIN SUBFAMILY MEMBER"/>
    <property type="match status" value="1"/>
</dbReference>
<dbReference type="SUPFAM" id="SSF56672">
    <property type="entry name" value="DNA/RNA polymerases"/>
    <property type="match status" value="2"/>
</dbReference>
<dbReference type="CDD" id="cd02537">
    <property type="entry name" value="GT8_Glycogenin"/>
    <property type="match status" value="1"/>
</dbReference>
<evidence type="ECO:0000313" key="7">
    <source>
        <dbReference type="Proteomes" id="UP000436088"/>
    </source>
</evidence>
<name>A0A6A2WPU8_HIBSY</name>
<dbReference type="EMBL" id="VEPZ02001693">
    <property type="protein sequence ID" value="KAE8662822.1"/>
    <property type="molecule type" value="Genomic_DNA"/>
</dbReference>
<evidence type="ECO:0000256" key="2">
    <source>
        <dbReference type="ARBA" id="ARBA00022679"/>
    </source>
</evidence>
<dbReference type="InterPro" id="IPR036397">
    <property type="entry name" value="RNaseH_sf"/>
</dbReference>
<sequence length="1343" mass="152990">MVQGIIMIAEDEQLTEANSHTFANKRINVCLTDSNYLLWKQQVILTIRGLGLESFLDESVVDPSKLTLNEAGEQTVNPAYIRLYSKLSIAKIMALHCRLRSMKKGSQSMRDYTMAITEICDLLTTYGNPISDIDHIATILNGLLVEYEPTVVAITASKDPFALDNVVSVLIDAESRLDYSSRFPIGVNFTRYNTNQVSDAQQYKNRGTSKPNSTMRDKDASAIKPNDNVQINALMVNGPLNHAKWFPDSGATHHVTGTTSTFLSKQAYTGSGKHKRLGHPAAEVVMTTLNKRLSVDKSEVCAACHMGKSKTHPFPMSQTVYKQPFELVEVDVWGPAPIVSSGFKYFVSFVDLYSRIILSAIYLINRMPSKNLGNVSPYQKLYNKPPYYRSVVFNESIFPFAHKAATCSRSGNEPVRSRAIPVVFSLHEQARTTPRSSVHTGHKQAASSQHEQAASRMPGDIRAALKDDDSRMTVMAEYNVLISNDTWDIVELPAGRKAIGCKWLFKVKKNVNGSVERLKARLVAKGVQAKKKALYGLRQAPRNWFLKLREFLLSLRFKPSRADSSLFIRQEDREVVYMVVYVDDILITRSSQLEINQIIHALHEKFSLKDLGQLNSLISNTNKFRNDHQVKIRSKERKIIKVDWNLVRLRSGPSGQIQYIGSGKQSEKLRGARQSQSLKSQCDTPDLYSGWIRVEVLQYRSVVGALQYICHTRPDISFAVNKAAQFLQEPTEAHWLAVKRILRYLRGTLETGLWFSTQAQKLVVLNAFSDSDWGGDDDDRRSISGYCVYNGNHLLAWSSKKQRAVSRSTAEAEYRSLAYVTFEVVWIKVVLNEMNVILPEEPKVWCDNTSAIAMAAKPILHTKSKHIELDLHFVLEKVAAREVKINYVPTSSQVADILTKKFVRSRVNVKPYSVKQLVGCRLLNFNDKEITLWKHLISDANHMVLRLDHADMNVTWDSLYPEWIDGEQEEDIPCFPIPNMFPCKELVGRENNVCLYKPDFNVLREKIRLPIGSCELALPIGIKASAYSGNPSREAYATILHSAYVYVCGAIAAAQSIRMSGSTRDLVILVDEMINVFYRSGLEAAGWKVRTIQRIRNPKAEKDAYNEYNYSKFRLWQLTEYDKIIFIDADLLILRNIDFLFGMQEISATGNNATLFNSGVMVIEPSNCTFQLLMDHIEVFELYNGGDQGYLNKEDVKQKKTRLFGSDPSVLYVLHYLGIKPWSCYKDYDCNWNVDIMLEFASDVAHERWWKVHDAMPEKLQQFCLLRSKQKAQLEFDRREAEKANFSDGHWRMKVKDRRRKKCIDNVCEWESMLKHWGENNWTDDEFYVPTPPAINTASLYSL</sequence>
<evidence type="ECO:0000259" key="5">
    <source>
        <dbReference type="Pfam" id="PF07727"/>
    </source>
</evidence>
<protein>
    <submittedName>
        <fullName evidence="6">UDP-glucuronate:xylan alpha-glucuronosyltransferase 1</fullName>
    </submittedName>
</protein>
<dbReference type="GO" id="GO:0016757">
    <property type="term" value="F:glycosyltransferase activity"/>
    <property type="evidence" value="ECO:0007669"/>
    <property type="project" value="UniProtKB-KW"/>
</dbReference>
<dbReference type="InterPro" id="IPR002495">
    <property type="entry name" value="Glyco_trans_8"/>
</dbReference>
<keyword evidence="3" id="KW-0464">Manganese</keyword>
<feature type="compositionally biased region" description="Low complexity" evidence="4">
    <location>
        <begin position="444"/>
        <end position="455"/>
    </location>
</feature>
<dbReference type="Pfam" id="PF14223">
    <property type="entry name" value="Retrotran_gag_2"/>
    <property type="match status" value="1"/>
</dbReference>
<dbReference type="Gene3D" id="3.90.550.10">
    <property type="entry name" value="Spore Coat Polysaccharide Biosynthesis Protein SpsA, Chain A"/>
    <property type="match status" value="1"/>
</dbReference>
<dbReference type="SUPFAM" id="SSF53098">
    <property type="entry name" value="Ribonuclease H-like"/>
    <property type="match status" value="1"/>
</dbReference>
<keyword evidence="2" id="KW-0808">Transferase</keyword>
<feature type="domain" description="Reverse transcriptase Ty1/copia-type" evidence="5">
    <location>
        <begin position="531"/>
        <end position="617"/>
    </location>
</feature>
<accession>A0A6A2WPU8</accession>
<dbReference type="CDD" id="cd09272">
    <property type="entry name" value="RNase_HI_RT_Ty1"/>
    <property type="match status" value="1"/>
</dbReference>
<evidence type="ECO:0000256" key="1">
    <source>
        <dbReference type="ARBA" id="ARBA00022676"/>
    </source>
</evidence>
<dbReference type="InterPro" id="IPR043502">
    <property type="entry name" value="DNA/RNA_pol_sf"/>
</dbReference>
<keyword evidence="7" id="KW-1185">Reference proteome</keyword>
<dbReference type="InterPro" id="IPR050587">
    <property type="entry name" value="GNT1/Glycosyltrans_8"/>
</dbReference>
<feature type="region of interest" description="Disordered" evidence="4">
    <location>
        <begin position="431"/>
        <end position="457"/>
    </location>
</feature>
<dbReference type="Pfam" id="PF07727">
    <property type="entry name" value="RVT_2"/>
    <property type="match status" value="2"/>
</dbReference>
<dbReference type="InterPro" id="IPR013103">
    <property type="entry name" value="RVT_2"/>
</dbReference>
<dbReference type="InterPro" id="IPR029044">
    <property type="entry name" value="Nucleotide-diphossugar_trans"/>
</dbReference>
<dbReference type="Proteomes" id="UP000436088">
    <property type="component" value="Unassembled WGS sequence"/>
</dbReference>
<reference evidence="6" key="1">
    <citation type="submission" date="2019-09" db="EMBL/GenBank/DDBJ databases">
        <title>Draft genome information of white flower Hibiscus syriacus.</title>
        <authorList>
            <person name="Kim Y.-M."/>
        </authorList>
    </citation>
    <scope>NUCLEOTIDE SEQUENCE [LARGE SCALE GENOMIC DNA]</scope>
    <source>
        <strain evidence="6">YM2019G1</strain>
    </source>
</reference>
<dbReference type="GO" id="GO:0003676">
    <property type="term" value="F:nucleic acid binding"/>
    <property type="evidence" value="ECO:0007669"/>
    <property type="project" value="InterPro"/>
</dbReference>
<feature type="region of interest" description="Disordered" evidence="4">
    <location>
        <begin position="200"/>
        <end position="219"/>
    </location>
</feature>
<dbReference type="Gene3D" id="3.30.420.10">
    <property type="entry name" value="Ribonuclease H-like superfamily/Ribonuclease H"/>
    <property type="match status" value="1"/>
</dbReference>
<feature type="domain" description="Reverse transcriptase Ty1/copia-type" evidence="5">
    <location>
        <begin position="484"/>
        <end position="528"/>
    </location>
</feature>
<organism evidence="6 7">
    <name type="scientific">Hibiscus syriacus</name>
    <name type="common">Rose of Sharon</name>
    <dbReference type="NCBI Taxonomy" id="106335"/>
    <lineage>
        <taxon>Eukaryota</taxon>
        <taxon>Viridiplantae</taxon>
        <taxon>Streptophyta</taxon>
        <taxon>Embryophyta</taxon>
        <taxon>Tracheophyta</taxon>
        <taxon>Spermatophyta</taxon>
        <taxon>Magnoliopsida</taxon>
        <taxon>eudicotyledons</taxon>
        <taxon>Gunneridae</taxon>
        <taxon>Pentapetalae</taxon>
        <taxon>rosids</taxon>
        <taxon>malvids</taxon>
        <taxon>Malvales</taxon>
        <taxon>Malvaceae</taxon>
        <taxon>Malvoideae</taxon>
        <taxon>Hibiscus</taxon>
    </lineage>
</organism>
<comment type="caution">
    <text evidence="6">The sequence shown here is derived from an EMBL/GenBank/DDBJ whole genome shotgun (WGS) entry which is preliminary data.</text>
</comment>
<feature type="compositionally biased region" description="Polar residues" evidence="4">
    <location>
        <begin position="200"/>
        <end position="214"/>
    </location>
</feature>
<evidence type="ECO:0000256" key="3">
    <source>
        <dbReference type="ARBA" id="ARBA00023211"/>
    </source>
</evidence>
<keyword evidence="1" id="KW-0328">Glycosyltransferase</keyword>
<evidence type="ECO:0000256" key="4">
    <source>
        <dbReference type="SAM" id="MobiDB-lite"/>
    </source>
</evidence>
<proteinExistence type="predicted"/>
<gene>
    <name evidence="6" type="ORF">F3Y22_tig00113124pilonHSYRG00146</name>
</gene>
<dbReference type="SUPFAM" id="SSF53448">
    <property type="entry name" value="Nucleotide-diphospho-sugar transferases"/>
    <property type="match status" value="1"/>
</dbReference>
<dbReference type="Pfam" id="PF01501">
    <property type="entry name" value="Glyco_transf_8"/>
    <property type="match status" value="1"/>
</dbReference>